<comment type="caution">
    <text evidence="1">The sequence shown here is derived from an EMBL/GenBank/DDBJ whole genome shotgun (WGS) entry which is preliminary data.</text>
</comment>
<evidence type="ECO:0000313" key="1">
    <source>
        <dbReference type="EMBL" id="GAA0724285.1"/>
    </source>
</evidence>
<organism evidence="1 2">
    <name type="scientific">Clostridium malenominatum</name>
    <dbReference type="NCBI Taxonomy" id="1539"/>
    <lineage>
        <taxon>Bacteria</taxon>
        <taxon>Bacillati</taxon>
        <taxon>Bacillota</taxon>
        <taxon>Clostridia</taxon>
        <taxon>Eubacteriales</taxon>
        <taxon>Clostridiaceae</taxon>
        <taxon>Clostridium</taxon>
    </lineage>
</organism>
<protein>
    <submittedName>
        <fullName evidence="1">YjfB family protein</fullName>
    </submittedName>
</protein>
<accession>A0ABP3U905</accession>
<proteinExistence type="predicted"/>
<reference evidence="2" key="1">
    <citation type="journal article" date="2019" name="Int. J. Syst. Evol. Microbiol.">
        <title>The Global Catalogue of Microorganisms (GCM) 10K type strain sequencing project: providing services to taxonomists for standard genome sequencing and annotation.</title>
        <authorList>
            <consortium name="The Broad Institute Genomics Platform"/>
            <consortium name="The Broad Institute Genome Sequencing Center for Infectious Disease"/>
            <person name="Wu L."/>
            <person name="Ma J."/>
        </authorList>
    </citation>
    <scope>NUCLEOTIDE SEQUENCE [LARGE SCALE GENOMIC DNA]</scope>
    <source>
        <strain evidence="2">JCM 1405</strain>
    </source>
</reference>
<name>A0ABP3U905_9CLOT</name>
<keyword evidence="2" id="KW-1185">Reference proteome</keyword>
<dbReference type="RefSeq" id="WP_343768961.1">
    <property type="nucleotide sequence ID" value="NZ_BAAACF010000001.1"/>
</dbReference>
<dbReference type="EMBL" id="BAAACF010000001">
    <property type="protein sequence ID" value="GAA0724285.1"/>
    <property type="molecule type" value="Genomic_DNA"/>
</dbReference>
<dbReference type="InterPro" id="IPR025906">
    <property type="entry name" value="YjfB_motility"/>
</dbReference>
<gene>
    <name evidence="1" type="ORF">GCM10008905_17950</name>
</gene>
<sequence>MDIAALSISMSQSKVQQAAKLAVMKIAMNTGKETATQMTEMLKNSAVDPNLGKHLDASV</sequence>
<evidence type="ECO:0000313" key="2">
    <source>
        <dbReference type="Proteomes" id="UP001500339"/>
    </source>
</evidence>
<dbReference type="Proteomes" id="UP001500339">
    <property type="component" value="Unassembled WGS sequence"/>
</dbReference>
<dbReference type="Pfam" id="PF14070">
    <property type="entry name" value="YjfB_motility"/>
    <property type="match status" value="1"/>
</dbReference>